<reference evidence="4 7" key="2">
    <citation type="submission" date="2015-02" db="EMBL/GenBank/DDBJ databases">
        <title>Physiological reanalysis, assessment of diazotrophy, and genome sequences of multiple isolates of Streptomyces thermoautotrophicus.</title>
        <authorList>
            <person name="MacKellar D.C."/>
            <person name="Lieber L."/>
            <person name="Norman J."/>
            <person name="Bolger A."/>
            <person name="Tobin C."/>
            <person name="Murray J.W."/>
            <person name="Prell J."/>
        </authorList>
    </citation>
    <scope>NUCLEOTIDE SEQUENCE [LARGE SCALE GENOMIC DNA]</scope>
    <source>
        <strain evidence="4 7">UBT1</strain>
    </source>
</reference>
<dbReference type="AlphaFoldDB" id="A0A132N4P6"/>
<dbReference type="InterPro" id="IPR036713">
    <property type="entry name" value="TmoB-like_sf"/>
</dbReference>
<evidence type="ECO:0000313" key="4">
    <source>
        <dbReference type="EMBL" id="KWX04920.1"/>
    </source>
</evidence>
<protein>
    <submittedName>
        <fullName evidence="2">Toluene-4-monooxygenase system B</fullName>
    </submittedName>
</protein>
<reference evidence="6" key="1">
    <citation type="submission" date="2015-02" db="EMBL/GenBank/DDBJ databases">
        <title>Physiological reanalysis, assessment of diazotrophy, and genome sequences of multiple isolates of Streptomyces thermoautotrophicus.</title>
        <authorList>
            <person name="MacKellar D.C."/>
            <person name="Lieber L."/>
            <person name="Norman J."/>
            <person name="Bolger A."/>
            <person name="Tobin C."/>
            <person name="Murray J.W."/>
            <person name="Friesen M."/>
            <person name="Prell J."/>
        </authorList>
    </citation>
    <scope>NUCLEOTIDE SEQUENCE [LARGE SCALE GENOMIC DNA]</scope>
    <source>
        <strain evidence="6">UBT1</strain>
    </source>
</reference>
<keyword evidence="2" id="KW-0503">Monooxygenase</keyword>
<sequence>MTEIQDVSAGSEQVQGPADEGQPVPINALFENDFVTQLVLVLDTDTIDELARKVAYHVVGRRQRPRNAALVVRHNGEVVPGHLTVAEAGINPLDNVFVGWAE</sequence>
<dbReference type="EMBL" id="LAXD01000001">
    <property type="protein sequence ID" value="KWW99968.1"/>
    <property type="molecule type" value="Genomic_DNA"/>
</dbReference>
<reference evidence="5" key="4">
    <citation type="submission" date="2015-04" db="EMBL/GenBank/DDBJ databases">
        <title>Physiological reanalysis, assessment of diazotrophy, and genome sequences of multiple isolates of Streptomyces thermoautotrophicus.</title>
        <authorList>
            <person name="MacKellar D.C."/>
            <person name="Lieber L."/>
            <person name="Norman J."/>
            <person name="Bolger A."/>
            <person name="Tobin C."/>
            <person name="Murray J.W."/>
            <person name="Chang R."/>
            <person name="Ford T."/>
            <person name="Nguyen P.Q."/>
            <person name="Woodward J."/>
            <person name="Permingeat H."/>
            <person name="Joshi N.S."/>
            <person name="Silver P.A."/>
            <person name="Usadel B."/>
            <person name="Rutherford A.W."/>
            <person name="Friesen M."/>
            <person name="Prell J."/>
        </authorList>
    </citation>
    <scope>NUCLEOTIDE SEQUENCE [LARGE SCALE GENOMIC DNA]</scope>
    <source>
        <strain evidence="5">H1</strain>
    </source>
</reference>
<evidence type="ECO:0000313" key="2">
    <source>
        <dbReference type="EMBL" id="KWW99968.1"/>
    </source>
</evidence>
<proteinExistence type="predicted"/>
<keyword evidence="2" id="KW-0560">Oxidoreductase</keyword>
<evidence type="ECO:0000313" key="5">
    <source>
        <dbReference type="Proteomes" id="UP000070188"/>
    </source>
</evidence>
<keyword evidence="5" id="KW-1185">Reference proteome</keyword>
<evidence type="ECO:0000313" key="6">
    <source>
        <dbReference type="Proteomes" id="UP000070598"/>
    </source>
</evidence>
<gene>
    <name evidence="2" type="ORF">LI90_1608</name>
    <name evidence="3" type="ORF">TH66_06975</name>
    <name evidence="4" type="ORF">TR74_24060</name>
</gene>
<dbReference type="EMBL" id="JYIJ01000015">
    <property type="protein sequence ID" value="KWX04349.1"/>
    <property type="molecule type" value="Genomic_DNA"/>
</dbReference>
<name>A0A132N4P6_9ACTN</name>
<dbReference type="CDD" id="cd17042">
    <property type="entry name" value="Ubl_TmoB"/>
    <property type="match status" value="1"/>
</dbReference>
<dbReference type="SUPFAM" id="SSF110814">
    <property type="entry name" value="TmoB-like"/>
    <property type="match status" value="1"/>
</dbReference>
<evidence type="ECO:0000256" key="1">
    <source>
        <dbReference type="SAM" id="MobiDB-lite"/>
    </source>
</evidence>
<dbReference type="EMBL" id="JYIK01001121">
    <property type="protein sequence ID" value="KWX04920.1"/>
    <property type="molecule type" value="Genomic_DNA"/>
</dbReference>
<dbReference type="Pfam" id="PF06234">
    <property type="entry name" value="TmoB"/>
    <property type="match status" value="1"/>
</dbReference>
<dbReference type="Proteomes" id="UP000070659">
    <property type="component" value="Unassembled WGS sequence"/>
</dbReference>
<organism evidence="4 6">
    <name type="scientific">Carbonactinospora thermoautotrophica</name>
    <dbReference type="NCBI Taxonomy" id="1469144"/>
    <lineage>
        <taxon>Bacteria</taxon>
        <taxon>Bacillati</taxon>
        <taxon>Actinomycetota</taxon>
        <taxon>Actinomycetes</taxon>
        <taxon>Kitasatosporales</taxon>
        <taxon>Carbonactinosporaceae</taxon>
        <taxon>Carbonactinospora</taxon>
    </lineage>
</organism>
<comment type="caution">
    <text evidence="4">The sequence shown here is derived from an EMBL/GenBank/DDBJ whole genome shotgun (WGS) entry which is preliminary data.</text>
</comment>
<feature type="region of interest" description="Disordered" evidence="1">
    <location>
        <begin position="1"/>
        <end position="24"/>
    </location>
</feature>
<accession>A0A132N4P6</accession>
<dbReference type="InterPro" id="IPR009355">
    <property type="entry name" value="Toluene_mOase_B"/>
</dbReference>
<dbReference type="STRING" id="1469144.LI90_1608"/>
<evidence type="ECO:0000313" key="7">
    <source>
        <dbReference type="Proteomes" id="UP000070659"/>
    </source>
</evidence>
<dbReference type="GO" id="GO:0004497">
    <property type="term" value="F:monooxygenase activity"/>
    <property type="evidence" value="ECO:0007669"/>
    <property type="project" value="UniProtKB-KW"/>
</dbReference>
<dbReference type="Proteomes" id="UP000070598">
    <property type="component" value="Unassembled WGS sequence"/>
</dbReference>
<dbReference type="PATRIC" id="fig|1469144.10.peg.1757"/>
<dbReference type="RefSeq" id="WP_079046390.1">
    <property type="nucleotide sequence ID" value="NZ_JYIJ01000015.1"/>
</dbReference>
<dbReference type="OrthoDB" id="3217472at2"/>
<dbReference type="Proteomes" id="UP000070188">
    <property type="component" value="Unassembled WGS sequence"/>
</dbReference>
<dbReference type="Gene3D" id="3.10.20.270">
    <property type="entry name" value="TmoB-like"/>
    <property type="match status" value="1"/>
</dbReference>
<evidence type="ECO:0000313" key="3">
    <source>
        <dbReference type="EMBL" id="KWX04349.1"/>
    </source>
</evidence>
<reference evidence="2" key="3">
    <citation type="submission" date="2015-04" db="EMBL/GenBank/DDBJ databases">
        <title>Physiological reanalysis, assessment of diazotrophy, and genome sequences of multiple isolates of Streptomyces thermoautotrophicus.</title>
        <authorList>
            <person name="MacKellar D.C."/>
            <person name="Lieber L."/>
            <person name="Norman J."/>
            <person name="Bolger A."/>
            <person name="Tobin C."/>
            <person name="Murray J.W."/>
            <person name="Woodward J."/>
            <person name="Friesen M."/>
            <person name="Prell J."/>
        </authorList>
    </citation>
    <scope>NUCLEOTIDE SEQUENCE [LARGE SCALE GENOMIC DNA]</scope>
    <source>
        <strain evidence="2">H1</strain>
    </source>
</reference>